<dbReference type="Pfam" id="PF03478">
    <property type="entry name" value="Beta-prop_KIB1-4"/>
    <property type="match status" value="1"/>
</dbReference>
<proteinExistence type="predicted"/>
<sequence length="533" mass="56233">MFRARAPYIARTHARTTLDAYISNSTPVRDTCHDAQPMTGGGDRGDVGMTDVVAPGCFPPWADLDAGLVSTIAACSALKDYASCRAVCAAWRAALPPPLSRPLAVLPADDAARLPVSLAACALHARRWARLHHDGTLLHHPPARISAAPRCRCVGASRDGWVALVAGDAAAPVGPLLFNPFTGEEIPLDASLYQPAHDPAPKIVFSPNPTRRDFTAASLVRPDMVVVQRAADGCSYCEDMGPFLDAPDGVSLVDVAYGVDDVGGGKVFCLASDGEVHVLNLTRRRRAYGRMPPIQVGPLPGLPVGAVAGAEGFPPPYDVISRNTDAKNLVLCDGEVYQVWRRPSGAGSVILDAPAGAFARWVHIFEGDVFVLRYDPGSWPAAGYCWSVAEGKDLRGNAVFVGKNDAAVVRGEGVSRNSVYYWDGPRVGDGDYEAVVYNVATGASVRWPAAASTGGVSSPVWYFLPAAGVGPARVGEETTAVAATSSGQEAAASSGEHDEEEHDAHCLKKTMNLLGRLDYCVNYEGSLCEVGES</sequence>
<dbReference type="PANTHER" id="PTHR34708">
    <property type="entry name" value="OS07G0440000 PROTEIN"/>
    <property type="match status" value="1"/>
</dbReference>
<dbReference type="EMBL" id="OZ075139">
    <property type="protein sequence ID" value="CAL5016391.1"/>
    <property type="molecule type" value="Genomic_DNA"/>
</dbReference>
<evidence type="ECO:0000313" key="3">
    <source>
        <dbReference type="EMBL" id="CAL5016391.1"/>
    </source>
</evidence>
<dbReference type="PANTHER" id="PTHR34708:SF5">
    <property type="entry name" value="DUF295 DOMAIN-CONTAINING PROTEIN"/>
    <property type="match status" value="1"/>
</dbReference>
<evidence type="ECO:0000256" key="1">
    <source>
        <dbReference type="SAM" id="MobiDB-lite"/>
    </source>
</evidence>
<feature type="domain" description="KIB1-4 beta-propeller" evidence="2">
    <location>
        <begin position="143"/>
        <end position="438"/>
    </location>
</feature>
<dbReference type="Proteomes" id="UP001497457">
    <property type="component" value="Chromosome 29rd"/>
</dbReference>
<organism evidence="3 4">
    <name type="scientific">Urochloa decumbens</name>
    <dbReference type="NCBI Taxonomy" id="240449"/>
    <lineage>
        <taxon>Eukaryota</taxon>
        <taxon>Viridiplantae</taxon>
        <taxon>Streptophyta</taxon>
        <taxon>Embryophyta</taxon>
        <taxon>Tracheophyta</taxon>
        <taxon>Spermatophyta</taxon>
        <taxon>Magnoliopsida</taxon>
        <taxon>Liliopsida</taxon>
        <taxon>Poales</taxon>
        <taxon>Poaceae</taxon>
        <taxon>PACMAD clade</taxon>
        <taxon>Panicoideae</taxon>
        <taxon>Panicodae</taxon>
        <taxon>Paniceae</taxon>
        <taxon>Melinidinae</taxon>
        <taxon>Urochloa</taxon>
    </lineage>
</organism>
<feature type="region of interest" description="Disordered" evidence="1">
    <location>
        <begin position="484"/>
        <end position="503"/>
    </location>
</feature>
<keyword evidence="4" id="KW-1185">Reference proteome</keyword>
<reference evidence="4" key="1">
    <citation type="submission" date="2024-06" db="EMBL/GenBank/DDBJ databases">
        <authorList>
            <person name="Ryan C."/>
        </authorList>
    </citation>
    <scope>NUCLEOTIDE SEQUENCE [LARGE SCALE GENOMIC DNA]</scope>
</reference>
<name>A0ABC9CCV3_9POAL</name>
<feature type="compositionally biased region" description="Low complexity" evidence="1">
    <location>
        <begin position="484"/>
        <end position="494"/>
    </location>
</feature>
<evidence type="ECO:0000259" key="2">
    <source>
        <dbReference type="Pfam" id="PF03478"/>
    </source>
</evidence>
<evidence type="ECO:0000313" key="4">
    <source>
        <dbReference type="Proteomes" id="UP001497457"/>
    </source>
</evidence>
<protein>
    <recommendedName>
        <fullName evidence="2">KIB1-4 beta-propeller domain-containing protein</fullName>
    </recommendedName>
</protein>
<gene>
    <name evidence="3" type="ORF">URODEC1_LOCUS73176</name>
</gene>
<accession>A0ABC9CCV3</accession>
<dbReference type="InterPro" id="IPR005174">
    <property type="entry name" value="KIB1-4_b-propeller"/>
</dbReference>
<reference evidence="3 4" key="2">
    <citation type="submission" date="2024-10" db="EMBL/GenBank/DDBJ databases">
        <authorList>
            <person name="Ryan C."/>
        </authorList>
    </citation>
    <scope>NUCLEOTIDE SEQUENCE [LARGE SCALE GENOMIC DNA]</scope>
</reference>
<dbReference type="AlphaFoldDB" id="A0ABC9CCV3"/>